<gene>
    <name evidence="3" type="ORF">NDM98_02605</name>
</gene>
<accession>A0ABT0XF62</accession>
<sequence>MKKTIKLMILFSTLILSACWDSRSIEDISLVIGVGVDVSESGEYISLGHQIIVPPSNSGDSSQSAPFKNIYTTGKTVHGAIRNVALRDNSVISDHQRILVIRKEVLRKWTLDEVINQMQR</sequence>
<dbReference type="Pfam" id="PF25198">
    <property type="entry name" value="Spore_GerAC_N"/>
    <property type="match status" value="1"/>
</dbReference>
<evidence type="ECO:0000256" key="1">
    <source>
        <dbReference type="SAM" id="SignalP"/>
    </source>
</evidence>
<dbReference type="Gene3D" id="6.20.190.10">
    <property type="entry name" value="Nutrient germinant receptor protein C, domain 1"/>
    <property type="match status" value="1"/>
</dbReference>
<evidence type="ECO:0000313" key="4">
    <source>
        <dbReference type="Proteomes" id="UP001203665"/>
    </source>
</evidence>
<dbReference type="InterPro" id="IPR057336">
    <property type="entry name" value="GerAC_N"/>
</dbReference>
<dbReference type="EMBL" id="JAMQJY010000001">
    <property type="protein sequence ID" value="MCM2674514.1"/>
    <property type="molecule type" value="Genomic_DNA"/>
</dbReference>
<name>A0ABT0XF62_9BACI</name>
<evidence type="ECO:0000313" key="3">
    <source>
        <dbReference type="EMBL" id="MCM2674514.1"/>
    </source>
</evidence>
<dbReference type="Proteomes" id="UP001203665">
    <property type="component" value="Unassembled WGS sequence"/>
</dbReference>
<protein>
    <recommendedName>
        <fullName evidence="2">Spore germination protein N-terminal domain-containing protein</fullName>
    </recommendedName>
</protein>
<dbReference type="PANTHER" id="PTHR35789:SF1">
    <property type="entry name" value="SPORE GERMINATION PROTEIN B3"/>
    <property type="match status" value="1"/>
</dbReference>
<keyword evidence="1" id="KW-0732">Signal</keyword>
<keyword evidence="4" id="KW-1185">Reference proteome</keyword>
<evidence type="ECO:0000259" key="2">
    <source>
        <dbReference type="Pfam" id="PF25198"/>
    </source>
</evidence>
<feature type="chain" id="PRO_5045091474" description="Spore germination protein N-terminal domain-containing protein" evidence="1">
    <location>
        <begin position="19"/>
        <end position="120"/>
    </location>
</feature>
<comment type="caution">
    <text evidence="3">The sequence shown here is derived from an EMBL/GenBank/DDBJ whole genome shotgun (WGS) entry which is preliminary data.</text>
</comment>
<proteinExistence type="predicted"/>
<feature type="signal peptide" evidence="1">
    <location>
        <begin position="1"/>
        <end position="18"/>
    </location>
</feature>
<organism evidence="3 4">
    <name type="scientific">Alkalicoccobacillus plakortidis</name>
    <dbReference type="NCBI Taxonomy" id="444060"/>
    <lineage>
        <taxon>Bacteria</taxon>
        <taxon>Bacillati</taxon>
        <taxon>Bacillota</taxon>
        <taxon>Bacilli</taxon>
        <taxon>Bacillales</taxon>
        <taxon>Bacillaceae</taxon>
        <taxon>Alkalicoccobacillus</taxon>
    </lineage>
</organism>
<dbReference type="InterPro" id="IPR008844">
    <property type="entry name" value="Spore_GerAC-like"/>
</dbReference>
<feature type="domain" description="Spore germination protein N-terminal" evidence="2">
    <location>
        <begin position="21"/>
        <end position="120"/>
    </location>
</feature>
<dbReference type="PROSITE" id="PS51257">
    <property type="entry name" value="PROKAR_LIPOPROTEIN"/>
    <property type="match status" value="1"/>
</dbReference>
<reference evidence="3" key="1">
    <citation type="submission" date="2022-06" db="EMBL/GenBank/DDBJ databases">
        <title>Alkalicoccobacillus porphyridii sp. nov., isolated from a marine red alga, Porphyridium purpureum and reclassification of Shouchella plakortidis and Shouchella gibsonii as Alkalicoccobacillus plakortidis comb. nov. and Alkalicoccobacillus gibsonii comb. nov.</title>
        <authorList>
            <person name="Kim K.H."/>
            <person name="Lee J.K."/>
            <person name="Han D.M."/>
            <person name="Baek J.H."/>
            <person name="Jeon C.O."/>
        </authorList>
    </citation>
    <scope>NUCLEOTIDE SEQUENCE</scope>
    <source>
        <strain evidence="3">DSM 19153</strain>
    </source>
</reference>
<dbReference type="RefSeq" id="WP_251604380.1">
    <property type="nucleotide sequence ID" value="NZ_JAMQJY010000001.1"/>
</dbReference>
<dbReference type="PANTHER" id="PTHR35789">
    <property type="entry name" value="SPORE GERMINATION PROTEIN B3"/>
    <property type="match status" value="1"/>
</dbReference>